<organism evidence="2 3">
    <name type="scientific">Paenibacillus konkukensis</name>
    <dbReference type="NCBI Taxonomy" id="2020716"/>
    <lineage>
        <taxon>Bacteria</taxon>
        <taxon>Bacillati</taxon>
        <taxon>Bacillota</taxon>
        <taxon>Bacilli</taxon>
        <taxon>Bacillales</taxon>
        <taxon>Paenibacillaceae</taxon>
        <taxon>Paenibacillus</taxon>
    </lineage>
</organism>
<dbReference type="PANTHER" id="PTHR40031">
    <property type="entry name" value="HYPOTHETICAL MEMBRANE SPANNING PROTEIN"/>
    <property type="match status" value="1"/>
</dbReference>
<feature type="transmembrane region" description="Helical" evidence="1">
    <location>
        <begin position="96"/>
        <end position="115"/>
    </location>
</feature>
<feature type="transmembrane region" description="Helical" evidence="1">
    <location>
        <begin position="161"/>
        <end position="181"/>
    </location>
</feature>
<sequence>MDTGSHLLFGATLAGLAMLEPAAAQQPELTQAILTATLIGSHAPDIDSIARLKGYPAYIRFHRGMTHSLPALLVWPLILTMPIASLFHIWDQALYVLAWSFIAVAFHVFLDWLNVYGVQCFRPLSKRWHHLDILPVFDPALFLLHGTGLLVWWLAEDGFRPGVMFAWIYTATAVYIAARAAHHSWAVKRVRAVLGKEGICQVMPGMHWFRWQFVMETDSHFYTGTLLYGHVCLKDEYAKGSSNAVVQATMAAGGVRAFLYFAERVHVSCTEQPDGYVVQWRDVRFWYNHRLPFGVDVRLDRNLNVREHTLGWRKKMWDPPFV</sequence>
<evidence type="ECO:0008006" key="4">
    <source>
        <dbReference type="Google" id="ProtNLM"/>
    </source>
</evidence>
<feature type="transmembrane region" description="Helical" evidence="1">
    <location>
        <begin position="136"/>
        <end position="155"/>
    </location>
</feature>
<dbReference type="EMBL" id="CP027059">
    <property type="protein sequence ID" value="UQZ81646.1"/>
    <property type="molecule type" value="Genomic_DNA"/>
</dbReference>
<evidence type="ECO:0000313" key="2">
    <source>
        <dbReference type="EMBL" id="UQZ81646.1"/>
    </source>
</evidence>
<keyword evidence="3" id="KW-1185">Reference proteome</keyword>
<keyword evidence="1" id="KW-1133">Transmembrane helix</keyword>
<gene>
    <name evidence="2" type="ORF">SK3146_00802</name>
</gene>
<evidence type="ECO:0000256" key="1">
    <source>
        <dbReference type="SAM" id="Phobius"/>
    </source>
</evidence>
<keyword evidence="1" id="KW-0472">Membrane</keyword>
<dbReference type="InterPro" id="IPR053170">
    <property type="entry name" value="Transcription_regulator"/>
</dbReference>
<reference evidence="2" key="1">
    <citation type="submission" date="2018-02" db="EMBL/GenBank/DDBJ databases">
        <authorList>
            <person name="Kim S.-K."/>
            <person name="Jung H.-I."/>
            <person name="Lee S.-W."/>
        </authorList>
    </citation>
    <scope>NUCLEOTIDE SEQUENCE</scope>
    <source>
        <strain evidence="2">SK3146</strain>
    </source>
</reference>
<dbReference type="RefSeq" id="WP_249863869.1">
    <property type="nucleotide sequence ID" value="NZ_CP027059.1"/>
</dbReference>
<protein>
    <recommendedName>
        <fullName evidence="4">Hydrolase</fullName>
    </recommendedName>
</protein>
<proteinExistence type="predicted"/>
<keyword evidence="1" id="KW-0812">Transmembrane</keyword>
<dbReference type="Pfam" id="PF04307">
    <property type="entry name" value="YdjM"/>
    <property type="match status" value="1"/>
</dbReference>
<dbReference type="Proteomes" id="UP001057134">
    <property type="component" value="Chromosome"/>
</dbReference>
<dbReference type="PANTHER" id="PTHR40031:SF1">
    <property type="entry name" value="MEMBRANE-BOUND METAL-DEPENDENT HYDROLASE"/>
    <property type="match status" value="1"/>
</dbReference>
<name>A0ABY4RGT2_9BACL</name>
<accession>A0ABY4RGT2</accession>
<dbReference type="InterPro" id="IPR007404">
    <property type="entry name" value="YdjM-like"/>
</dbReference>
<feature type="transmembrane region" description="Helical" evidence="1">
    <location>
        <begin position="69"/>
        <end position="90"/>
    </location>
</feature>
<evidence type="ECO:0000313" key="3">
    <source>
        <dbReference type="Proteomes" id="UP001057134"/>
    </source>
</evidence>
<reference evidence="2" key="2">
    <citation type="journal article" date="2021" name="J Anim Sci Technol">
        <title>Complete genome sequence of Paenibacillus konkukensis sp. nov. SK3146 as a potential probiotic strain.</title>
        <authorList>
            <person name="Jung H.I."/>
            <person name="Park S."/>
            <person name="Niu K.M."/>
            <person name="Lee S.W."/>
            <person name="Kothari D."/>
            <person name="Yi K.J."/>
            <person name="Kim S.K."/>
        </authorList>
    </citation>
    <scope>NUCLEOTIDE SEQUENCE</scope>
    <source>
        <strain evidence="2">SK3146</strain>
    </source>
</reference>